<comment type="cofactor">
    <cofactor evidence="1">
        <name>Zn(2+)</name>
        <dbReference type="ChEBI" id="CHEBI:29105"/>
    </cofactor>
</comment>
<dbReference type="InterPro" id="IPR036866">
    <property type="entry name" value="RibonucZ/Hydroxyglut_hydro"/>
</dbReference>
<comment type="caution">
    <text evidence="9">The sequence shown here is derived from an EMBL/GenBank/DDBJ whole genome shotgun (WGS) entry which is preliminary data.</text>
</comment>
<evidence type="ECO:0000256" key="6">
    <source>
        <dbReference type="ARBA" id="ARBA00034301"/>
    </source>
</evidence>
<organism evidence="9 10">
    <name type="scientific">Paenibacillus shirakamiensis</name>
    <dbReference type="NCBI Taxonomy" id="1265935"/>
    <lineage>
        <taxon>Bacteria</taxon>
        <taxon>Bacillati</taxon>
        <taxon>Bacillota</taxon>
        <taxon>Bacilli</taxon>
        <taxon>Bacillales</taxon>
        <taxon>Paenibacillaceae</taxon>
        <taxon>Paenibacillus</taxon>
    </lineage>
</organism>
<proteinExistence type="predicted"/>
<protein>
    <submittedName>
        <fullName evidence="9">Glyoxylase-like metal-dependent hydrolase (Beta-lactamase superfamily II)</fullName>
    </submittedName>
</protein>
<evidence type="ECO:0000313" key="9">
    <source>
        <dbReference type="EMBL" id="MBP2000167.1"/>
    </source>
</evidence>
<dbReference type="RefSeq" id="WP_209859964.1">
    <property type="nucleotide sequence ID" value="NZ_JAGGLD010000001.1"/>
</dbReference>
<dbReference type="Proteomes" id="UP001519288">
    <property type="component" value="Unassembled WGS sequence"/>
</dbReference>
<evidence type="ECO:0000256" key="5">
    <source>
        <dbReference type="ARBA" id="ARBA00034221"/>
    </source>
</evidence>
<dbReference type="Pfam" id="PF00753">
    <property type="entry name" value="Lactamase_B"/>
    <property type="match status" value="1"/>
</dbReference>
<gene>
    <name evidence="9" type="ORF">J2Z69_001186</name>
</gene>
<reference evidence="9 10" key="1">
    <citation type="submission" date="2021-03" db="EMBL/GenBank/DDBJ databases">
        <title>Genomic Encyclopedia of Type Strains, Phase IV (KMG-IV): sequencing the most valuable type-strain genomes for metagenomic binning, comparative biology and taxonomic classification.</title>
        <authorList>
            <person name="Goeker M."/>
        </authorList>
    </citation>
    <scope>NUCLEOTIDE SEQUENCE [LARGE SCALE GENOMIC DNA]</scope>
    <source>
        <strain evidence="9 10">DSM 26806</strain>
    </source>
</reference>
<comment type="catalytic activity">
    <reaction evidence="7">
        <text>3',5'-cyclic UMP + H2O = UMP + H(+)</text>
        <dbReference type="Rhea" id="RHEA:70575"/>
        <dbReference type="ChEBI" id="CHEBI:15377"/>
        <dbReference type="ChEBI" id="CHEBI:15378"/>
        <dbReference type="ChEBI" id="CHEBI:57865"/>
        <dbReference type="ChEBI" id="CHEBI:184387"/>
    </reaction>
    <physiologicalReaction direction="left-to-right" evidence="7">
        <dbReference type="Rhea" id="RHEA:70576"/>
    </physiologicalReaction>
</comment>
<evidence type="ECO:0000256" key="4">
    <source>
        <dbReference type="ARBA" id="ARBA00022833"/>
    </source>
</evidence>
<evidence type="ECO:0000259" key="8">
    <source>
        <dbReference type="SMART" id="SM00849"/>
    </source>
</evidence>
<comment type="function">
    <text evidence="6">Counteracts the endogenous Pycsar antiviral defense system. Phosphodiesterase that enables metal-dependent hydrolysis of host cyclic nucleotide Pycsar defense signals such as cCMP and cUMP.</text>
</comment>
<dbReference type="PANTHER" id="PTHR46233:SF3">
    <property type="entry name" value="HYDROXYACYLGLUTATHIONE HYDROLASE GLOC"/>
    <property type="match status" value="1"/>
</dbReference>
<name>A0ABS4JEN9_9BACL</name>
<dbReference type="InterPro" id="IPR051453">
    <property type="entry name" value="MBL_Glyoxalase_II"/>
</dbReference>
<keyword evidence="3" id="KW-0378">Hydrolase</keyword>
<evidence type="ECO:0000313" key="10">
    <source>
        <dbReference type="Proteomes" id="UP001519288"/>
    </source>
</evidence>
<evidence type="ECO:0000256" key="1">
    <source>
        <dbReference type="ARBA" id="ARBA00001947"/>
    </source>
</evidence>
<keyword evidence="2" id="KW-0479">Metal-binding</keyword>
<dbReference type="PANTHER" id="PTHR46233">
    <property type="entry name" value="HYDROXYACYLGLUTATHIONE HYDROLASE GLOC"/>
    <property type="match status" value="1"/>
</dbReference>
<keyword evidence="10" id="KW-1185">Reference proteome</keyword>
<dbReference type="EMBL" id="JAGGLD010000001">
    <property type="protein sequence ID" value="MBP2000167.1"/>
    <property type="molecule type" value="Genomic_DNA"/>
</dbReference>
<comment type="catalytic activity">
    <reaction evidence="5">
        <text>3',5'-cyclic CMP + H2O = CMP + H(+)</text>
        <dbReference type="Rhea" id="RHEA:72675"/>
        <dbReference type="ChEBI" id="CHEBI:15377"/>
        <dbReference type="ChEBI" id="CHEBI:15378"/>
        <dbReference type="ChEBI" id="CHEBI:58003"/>
        <dbReference type="ChEBI" id="CHEBI:60377"/>
    </reaction>
    <physiologicalReaction direction="left-to-right" evidence="5">
        <dbReference type="Rhea" id="RHEA:72676"/>
    </physiologicalReaction>
</comment>
<dbReference type="SUPFAM" id="SSF56281">
    <property type="entry name" value="Metallo-hydrolase/oxidoreductase"/>
    <property type="match status" value="1"/>
</dbReference>
<feature type="domain" description="Metallo-beta-lactamase" evidence="8">
    <location>
        <begin position="16"/>
        <end position="179"/>
    </location>
</feature>
<dbReference type="Gene3D" id="3.60.15.10">
    <property type="entry name" value="Ribonuclease Z/Hydroxyacylglutathione hydrolase-like"/>
    <property type="match status" value="1"/>
</dbReference>
<dbReference type="InterPro" id="IPR001279">
    <property type="entry name" value="Metallo-B-lactamas"/>
</dbReference>
<dbReference type="CDD" id="cd16275">
    <property type="entry name" value="BaeB-like_MBL-fold"/>
    <property type="match status" value="1"/>
</dbReference>
<sequence length="215" mass="24642">MNTEVIAIRTSGPYLVNYCYILIDLKTKQAVIIDPAWELELIEGVINKHKLNLTFIALTHSHHDHVNLVEPLVEHFNASVLMSQEEINYYGYRCRNLMGLQDREEFWLGSTRVLAIHTPGHTAGSMCFWAEQHLFTGDTLFIEGCGFCHLKGGSAEEMFYSIQEIKGLISPQTKIYPGHCYGSEPGISMEELSKQNIYIQLEQKEHFISFRMRSV</sequence>
<evidence type="ECO:0000256" key="7">
    <source>
        <dbReference type="ARBA" id="ARBA00048505"/>
    </source>
</evidence>
<evidence type="ECO:0000256" key="3">
    <source>
        <dbReference type="ARBA" id="ARBA00022801"/>
    </source>
</evidence>
<accession>A0ABS4JEN9</accession>
<dbReference type="SMART" id="SM00849">
    <property type="entry name" value="Lactamase_B"/>
    <property type="match status" value="1"/>
</dbReference>
<evidence type="ECO:0000256" key="2">
    <source>
        <dbReference type="ARBA" id="ARBA00022723"/>
    </source>
</evidence>
<keyword evidence="4" id="KW-0862">Zinc</keyword>